<gene>
    <name evidence="4" type="primary">cheC</name>
    <name evidence="4" type="ORF">MM59RIKEN_20530</name>
</gene>
<evidence type="ECO:0000256" key="2">
    <source>
        <dbReference type="ARBA" id="ARBA00022801"/>
    </source>
</evidence>
<dbReference type="AlphaFoldDB" id="A0A810Q9V0"/>
<evidence type="ECO:0000313" key="5">
    <source>
        <dbReference type="Proteomes" id="UP000679848"/>
    </source>
</evidence>
<dbReference type="Proteomes" id="UP000679848">
    <property type="component" value="Chromosome"/>
</dbReference>
<dbReference type="Gene3D" id="3.40.1550.10">
    <property type="entry name" value="CheC-like"/>
    <property type="match status" value="1"/>
</dbReference>
<sequence>MTIKNYSDLNSLELDTLKEIGSIGTGNAATALSSLIGQQVRIEMPEVRIMGYNEAIEWIGGPEEITAGVLVKMSGQVNGIMLSVQQLEFVNLVLESMLGKGVEDYSGLHEMECSALIEVGNIMISTFINALSSLAGIDIELTVPAFTVDMQGAIMTVPMAEYGGQSDYIMTIGGNFVRNGKTVPCRLLLSPDIRSLNFLLRKLGVSSGA</sequence>
<feature type="domain" description="CheC-like protein" evidence="3">
    <location>
        <begin position="13"/>
        <end position="47"/>
    </location>
</feature>
<dbReference type="InterPro" id="IPR028976">
    <property type="entry name" value="CheC-like_sf"/>
</dbReference>
<dbReference type="InterPro" id="IPR050992">
    <property type="entry name" value="CheZ_family_phosphatases"/>
</dbReference>
<dbReference type="InterPro" id="IPR007597">
    <property type="entry name" value="CheC"/>
</dbReference>
<accession>A0A810Q9V0</accession>
<dbReference type="EMBL" id="AP023420">
    <property type="protein sequence ID" value="BCK84734.1"/>
    <property type="molecule type" value="Genomic_DNA"/>
</dbReference>
<evidence type="ECO:0000313" key="4">
    <source>
        <dbReference type="EMBL" id="BCK84734.1"/>
    </source>
</evidence>
<dbReference type="PANTHER" id="PTHR43693:SF1">
    <property type="entry name" value="PROTEIN PHOSPHATASE CHEZ"/>
    <property type="match status" value="1"/>
</dbReference>
<keyword evidence="1" id="KW-0145">Chemotaxis</keyword>
<organism evidence="4 5">
    <name type="scientific">Pusillibacter faecalis</name>
    <dbReference type="NCBI Taxonomy" id="2714358"/>
    <lineage>
        <taxon>Bacteria</taxon>
        <taxon>Bacillati</taxon>
        <taxon>Bacillota</taxon>
        <taxon>Clostridia</taxon>
        <taxon>Eubacteriales</taxon>
        <taxon>Oscillospiraceae</taxon>
        <taxon>Pusillibacter</taxon>
    </lineage>
</organism>
<dbReference type="Pfam" id="PF04509">
    <property type="entry name" value="CheC"/>
    <property type="match status" value="2"/>
</dbReference>
<dbReference type="GO" id="GO:0016787">
    <property type="term" value="F:hydrolase activity"/>
    <property type="evidence" value="ECO:0007669"/>
    <property type="project" value="UniProtKB-KW"/>
</dbReference>
<protein>
    <submittedName>
        <fullName evidence="4">CheY-P-specific phosphatase CheC</fullName>
    </submittedName>
</protein>
<dbReference type="GO" id="GO:0006935">
    <property type="term" value="P:chemotaxis"/>
    <property type="evidence" value="ECO:0007669"/>
    <property type="project" value="UniProtKB-KW"/>
</dbReference>
<dbReference type="RefSeq" id="WP_213543276.1">
    <property type="nucleotide sequence ID" value="NZ_AP023420.1"/>
</dbReference>
<keyword evidence="5" id="KW-1185">Reference proteome</keyword>
<dbReference type="CDD" id="cd17909">
    <property type="entry name" value="CheC_ClassI"/>
    <property type="match status" value="1"/>
</dbReference>
<feature type="domain" description="CheC-like protein" evidence="3">
    <location>
        <begin position="111"/>
        <end position="146"/>
    </location>
</feature>
<keyword evidence="2" id="KW-0378">Hydrolase</keyword>
<evidence type="ECO:0000256" key="1">
    <source>
        <dbReference type="ARBA" id="ARBA00022500"/>
    </source>
</evidence>
<dbReference type="PANTHER" id="PTHR43693">
    <property type="entry name" value="PROTEIN PHOSPHATASE CHEZ"/>
    <property type="match status" value="1"/>
</dbReference>
<dbReference type="SUPFAM" id="SSF103039">
    <property type="entry name" value="CheC-like"/>
    <property type="match status" value="1"/>
</dbReference>
<name>A0A810Q9V0_9FIRM</name>
<dbReference type="KEGG" id="pfaa:MM59RIKEN_20530"/>
<proteinExistence type="predicted"/>
<reference evidence="4" key="1">
    <citation type="submission" date="2020-09" db="EMBL/GenBank/DDBJ databases">
        <title>New species isolated from human feces.</title>
        <authorList>
            <person name="Kitahara M."/>
            <person name="Shigeno Y."/>
            <person name="Shime M."/>
            <person name="Matsumoto Y."/>
            <person name="Nakamura S."/>
            <person name="Motooka D."/>
            <person name="Fukuoka S."/>
            <person name="Nishikawa H."/>
            <person name="Benno Y."/>
        </authorList>
    </citation>
    <scope>NUCLEOTIDE SEQUENCE</scope>
    <source>
        <strain evidence="4">MM59</strain>
    </source>
</reference>
<evidence type="ECO:0000259" key="3">
    <source>
        <dbReference type="Pfam" id="PF04509"/>
    </source>
</evidence>